<dbReference type="EMBL" id="CP000384">
    <property type="protein sequence ID" value="ABG10990.1"/>
    <property type="molecule type" value="Genomic_DNA"/>
</dbReference>
<keyword evidence="2" id="KW-0472">Membrane</keyword>
<proteinExistence type="predicted"/>
<protein>
    <submittedName>
        <fullName evidence="3">Uncharacterized protein</fullName>
    </submittedName>
</protein>
<sequence>MIGRMTETPSTPASPTDPKTEPVFTDTPPPAYPAAPAEERRRPGRVTTIAAWVGIVAGVVFIVAVVFFSGFVLGKNSGDGFQRGGGAGHGQMMFHRDGPPGMSPMGPRGQFERPGMPFGPGQPGMQTPQQTQPGSPATTAPARP</sequence>
<accession>A0A5Q5BRI1</accession>
<feature type="compositionally biased region" description="Low complexity" evidence="1">
    <location>
        <begin position="123"/>
        <end position="144"/>
    </location>
</feature>
<evidence type="ECO:0000313" key="3">
    <source>
        <dbReference type="EMBL" id="ABG10990.1"/>
    </source>
</evidence>
<organism evidence="3">
    <name type="scientific">Mycobacterium sp. (strain MCS)</name>
    <dbReference type="NCBI Taxonomy" id="164756"/>
    <lineage>
        <taxon>Bacteria</taxon>
        <taxon>Bacillati</taxon>
        <taxon>Actinomycetota</taxon>
        <taxon>Actinomycetes</taxon>
        <taxon>Mycobacteriales</taxon>
        <taxon>Mycobacteriaceae</taxon>
        <taxon>Mycobacterium</taxon>
    </lineage>
</organism>
<feature type="region of interest" description="Disordered" evidence="1">
    <location>
        <begin position="1"/>
        <end position="42"/>
    </location>
</feature>
<feature type="transmembrane region" description="Helical" evidence="2">
    <location>
        <begin position="49"/>
        <end position="73"/>
    </location>
</feature>
<feature type="region of interest" description="Disordered" evidence="1">
    <location>
        <begin position="83"/>
        <end position="144"/>
    </location>
</feature>
<feature type="compositionally biased region" description="Low complexity" evidence="1">
    <location>
        <begin position="99"/>
        <end position="109"/>
    </location>
</feature>
<evidence type="ECO:0000256" key="1">
    <source>
        <dbReference type="SAM" id="MobiDB-lite"/>
    </source>
</evidence>
<keyword evidence="2" id="KW-0812">Transmembrane</keyword>
<keyword evidence="2" id="KW-1133">Transmembrane helix</keyword>
<name>A0A5Q5BRI1_MYCSS</name>
<gene>
    <name evidence="3" type="ordered locus">Mmcs_4886</name>
</gene>
<evidence type="ECO:0000256" key="2">
    <source>
        <dbReference type="SAM" id="Phobius"/>
    </source>
</evidence>
<dbReference type="KEGG" id="mmc:Mmcs_4886"/>
<reference evidence="3" key="1">
    <citation type="submission" date="2006-06" db="EMBL/GenBank/DDBJ databases">
        <title>Complete sequence of chromosome of Mycobacterium sp. MCS.</title>
        <authorList>
            <consortium name="US DOE Joint Genome Institute"/>
            <person name="Copeland A."/>
            <person name="Lucas S."/>
            <person name="Lapidus A."/>
            <person name="Barry K."/>
            <person name="Detter J.C."/>
            <person name="Glavina del Rio T."/>
            <person name="Hammon N."/>
            <person name="Israni S."/>
            <person name="Dalin E."/>
            <person name="Tice H."/>
            <person name="Pitluck S."/>
            <person name="Martinez M."/>
            <person name="Schmutz J."/>
            <person name="Larimer F."/>
            <person name="Land M."/>
            <person name="Hauser L."/>
            <person name="Kyrpides N."/>
            <person name="Kim E."/>
            <person name="Miller C.D."/>
            <person name="Hughes J.E."/>
            <person name="Anderson A.J."/>
            <person name="Sims R.C."/>
            <person name="Richardson P."/>
        </authorList>
    </citation>
    <scope>NUCLEOTIDE SEQUENCE [LARGE SCALE GENOMIC DNA]</scope>
    <source>
        <strain evidence="3">MCS</strain>
    </source>
</reference>
<dbReference type="AlphaFoldDB" id="A0A5Q5BRI1"/>